<dbReference type="AlphaFoldDB" id="A0A1I0Z6W3"/>
<feature type="transmembrane region" description="Helical" evidence="1">
    <location>
        <begin position="61"/>
        <end position="81"/>
    </location>
</feature>
<evidence type="ECO:0000313" key="2">
    <source>
        <dbReference type="EMBL" id="SFB20856.1"/>
    </source>
</evidence>
<proteinExistence type="predicted"/>
<feature type="transmembrane region" description="Helical" evidence="1">
    <location>
        <begin position="6"/>
        <end position="25"/>
    </location>
</feature>
<gene>
    <name evidence="2" type="ORF">SAMN04488528_101784</name>
</gene>
<accession>A0A1I0Z6W3</accession>
<keyword evidence="1" id="KW-0812">Transmembrane</keyword>
<dbReference type="Proteomes" id="UP000198619">
    <property type="component" value="Unassembled WGS sequence"/>
</dbReference>
<dbReference type="RefSeq" id="WP_090041627.1">
    <property type="nucleotide sequence ID" value="NZ_FOKI01000017.1"/>
</dbReference>
<dbReference type="EMBL" id="FOKI01000017">
    <property type="protein sequence ID" value="SFB20856.1"/>
    <property type="molecule type" value="Genomic_DNA"/>
</dbReference>
<reference evidence="2 3" key="1">
    <citation type="submission" date="2016-10" db="EMBL/GenBank/DDBJ databases">
        <authorList>
            <person name="de Groot N.N."/>
        </authorList>
    </citation>
    <scope>NUCLEOTIDE SEQUENCE [LARGE SCALE GENOMIC DNA]</scope>
    <source>
        <strain evidence="2 3">DSM 12271</strain>
    </source>
</reference>
<feature type="transmembrane region" description="Helical" evidence="1">
    <location>
        <begin position="87"/>
        <end position="107"/>
    </location>
</feature>
<evidence type="ECO:0000313" key="3">
    <source>
        <dbReference type="Proteomes" id="UP000198619"/>
    </source>
</evidence>
<organism evidence="2 3">
    <name type="scientific">Clostridium frigidicarnis</name>
    <dbReference type="NCBI Taxonomy" id="84698"/>
    <lineage>
        <taxon>Bacteria</taxon>
        <taxon>Bacillati</taxon>
        <taxon>Bacillota</taxon>
        <taxon>Clostridia</taxon>
        <taxon>Eubacteriales</taxon>
        <taxon>Clostridiaceae</taxon>
        <taxon>Clostridium</taxon>
    </lineage>
</organism>
<keyword evidence="1" id="KW-0472">Membrane</keyword>
<evidence type="ECO:0008006" key="4">
    <source>
        <dbReference type="Google" id="ProtNLM"/>
    </source>
</evidence>
<name>A0A1I0Z6W3_9CLOT</name>
<protein>
    <recommendedName>
        <fullName evidence="4">SdpI/YhfL protein family protein</fullName>
    </recommendedName>
</protein>
<keyword evidence="1" id="KW-1133">Transmembrane helix</keyword>
<sequence length="113" mass="13217">MVYNLLIIFVTVAIFIYLIGLYYFFKQNYNNFFVGLTVGKNNIILLKSNKLNQKDHKKVKFILTVSTVLLIVLDLSIVYFFKSDHENIKFSIIILMYLVTVISKKCIQKIRGV</sequence>
<evidence type="ECO:0000256" key="1">
    <source>
        <dbReference type="SAM" id="Phobius"/>
    </source>
</evidence>
<keyword evidence="3" id="KW-1185">Reference proteome</keyword>